<dbReference type="EMBL" id="ODYU01012016">
    <property type="protein sequence ID" value="SOQ58091.1"/>
    <property type="molecule type" value="Genomic_DNA"/>
</dbReference>
<sequence length="68" mass="6830">MGQIDESKTTPKMAKTPSAVKKSSSTKAKGGAGAPPDAGSGFKLDVNDPKIQAVLVVVLLLVLGIPAV</sequence>
<dbReference type="AlphaFoldDB" id="A0A2H1WYF2"/>
<feature type="compositionally biased region" description="Low complexity" evidence="1">
    <location>
        <begin position="14"/>
        <end position="41"/>
    </location>
</feature>
<evidence type="ECO:0000313" key="2">
    <source>
        <dbReference type="EMBL" id="SOQ58091.1"/>
    </source>
</evidence>
<proteinExistence type="predicted"/>
<name>A0A2H1WYF2_SPOFR</name>
<protein>
    <submittedName>
        <fullName evidence="2">SFRICE_001143</fullName>
    </submittedName>
</protein>
<feature type="region of interest" description="Disordered" evidence="1">
    <location>
        <begin position="1"/>
        <end position="42"/>
    </location>
</feature>
<reference evidence="2" key="1">
    <citation type="submission" date="2016-07" db="EMBL/GenBank/DDBJ databases">
        <authorList>
            <person name="Bretaudeau A."/>
        </authorList>
    </citation>
    <scope>NUCLEOTIDE SEQUENCE</scope>
    <source>
        <strain evidence="2">Rice</strain>
        <tissue evidence="2">Whole body</tissue>
    </source>
</reference>
<evidence type="ECO:0000256" key="1">
    <source>
        <dbReference type="SAM" id="MobiDB-lite"/>
    </source>
</evidence>
<gene>
    <name evidence="2" type="ORF">SFRICE_001143</name>
</gene>
<accession>A0A2H1WYF2</accession>
<organism evidence="2">
    <name type="scientific">Spodoptera frugiperda</name>
    <name type="common">Fall armyworm</name>
    <dbReference type="NCBI Taxonomy" id="7108"/>
    <lineage>
        <taxon>Eukaryota</taxon>
        <taxon>Metazoa</taxon>
        <taxon>Ecdysozoa</taxon>
        <taxon>Arthropoda</taxon>
        <taxon>Hexapoda</taxon>
        <taxon>Insecta</taxon>
        <taxon>Pterygota</taxon>
        <taxon>Neoptera</taxon>
        <taxon>Endopterygota</taxon>
        <taxon>Lepidoptera</taxon>
        <taxon>Glossata</taxon>
        <taxon>Ditrysia</taxon>
        <taxon>Noctuoidea</taxon>
        <taxon>Noctuidae</taxon>
        <taxon>Amphipyrinae</taxon>
        <taxon>Spodoptera</taxon>
    </lineage>
</organism>